<feature type="region of interest" description="Disordered" evidence="1">
    <location>
        <begin position="363"/>
        <end position="440"/>
    </location>
</feature>
<proteinExistence type="predicted"/>
<gene>
    <name evidence="2" type="ORF">BT67DRAFT_391311</name>
</gene>
<dbReference type="EMBL" id="MU853437">
    <property type="protein sequence ID" value="KAK4130359.1"/>
    <property type="molecule type" value="Genomic_DNA"/>
</dbReference>
<evidence type="ECO:0000313" key="2">
    <source>
        <dbReference type="EMBL" id="KAK4130359.1"/>
    </source>
</evidence>
<organism evidence="2 3">
    <name type="scientific">Trichocladium antarcticum</name>
    <dbReference type="NCBI Taxonomy" id="1450529"/>
    <lineage>
        <taxon>Eukaryota</taxon>
        <taxon>Fungi</taxon>
        <taxon>Dikarya</taxon>
        <taxon>Ascomycota</taxon>
        <taxon>Pezizomycotina</taxon>
        <taxon>Sordariomycetes</taxon>
        <taxon>Sordariomycetidae</taxon>
        <taxon>Sordariales</taxon>
        <taxon>Chaetomiaceae</taxon>
        <taxon>Trichocladium</taxon>
    </lineage>
</organism>
<reference evidence="2" key="2">
    <citation type="submission" date="2023-05" db="EMBL/GenBank/DDBJ databases">
        <authorList>
            <consortium name="Lawrence Berkeley National Laboratory"/>
            <person name="Steindorff A."/>
            <person name="Hensen N."/>
            <person name="Bonometti L."/>
            <person name="Westerberg I."/>
            <person name="Brannstrom I.O."/>
            <person name="Guillou S."/>
            <person name="Cros-Aarteil S."/>
            <person name="Calhoun S."/>
            <person name="Haridas S."/>
            <person name="Kuo A."/>
            <person name="Mondo S."/>
            <person name="Pangilinan J."/>
            <person name="Riley R."/>
            <person name="Labutti K."/>
            <person name="Andreopoulos B."/>
            <person name="Lipzen A."/>
            <person name="Chen C."/>
            <person name="Yanf M."/>
            <person name="Daum C."/>
            <person name="Ng V."/>
            <person name="Clum A."/>
            <person name="Ohm R."/>
            <person name="Martin F."/>
            <person name="Silar P."/>
            <person name="Natvig D."/>
            <person name="Lalanne C."/>
            <person name="Gautier V."/>
            <person name="Ament-Velasquez S.L."/>
            <person name="Kruys A."/>
            <person name="Hutchinson M.I."/>
            <person name="Powell A.J."/>
            <person name="Barry K."/>
            <person name="Miller A.N."/>
            <person name="Grigoriev I.V."/>
            <person name="Debuchy R."/>
            <person name="Gladieux P."/>
            <person name="Thoren M.H."/>
            <person name="Johannesson H."/>
        </authorList>
    </citation>
    <scope>NUCLEOTIDE SEQUENCE</scope>
    <source>
        <strain evidence="2">CBS 123565</strain>
    </source>
</reference>
<evidence type="ECO:0000256" key="1">
    <source>
        <dbReference type="SAM" id="MobiDB-lite"/>
    </source>
</evidence>
<feature type="compositionally biased region" description="Polar residues" evidence="1">
    <location>
        <begin position="129"/>
        <end position="142"/>
    </location>
</feature>
<feature type="region of interest" description="Disordered" evidence="1">
    <location>
        <begin position="286"/>
        <end position="349"/>
    </location>
</feature>
<protein>
    <submittedName>
        <fullName evidence="2">Uncharacterized protein</fullName>
    </submittedName>
</protein>
<dbReference type="Proteomes" id="UP001304895">
    <property type="component" value="Unassembled WGS sequence"/>
</dbReference>
<feature type="compositionally biased region" description="Low complexity" evidence="1">
    <location>
        <begin position="381"/>
        <end position="393"/>
    </location>
</feature>
<feature type="compositionally biased region" description="Low complexity" evidence="1">
    <location>
        <begin position="104"/>
        <end position="115"/>
    </location>
</feature>
<feature type="compositionally biased region" description="Pro residues" evidence="1">
    <location>
        <begin position="152"/>
        <end position="162"/>
    </location>
</feature>
<reference evidence="2" key="1">
    <citation type="journal article" date="2023" name="Mol. Phylogenet. Evol.">
        <title>Genome-scale phylogeny and comparative genomics of the fungal order Sordariales.</title>
        <authorList>
            <person name="Hensen N."/>
            <person name="Bonometti L."/>
            <person name="Westerberg I."/>
            <person name="Brannstrom I.O."/>
            <person name="Guillou S."/>
            <person name="Cros-Aarteil S."/>
            <person name="Calhoun S."/>
            <person name="Haridas S."/>
            <person name="Kuo A."/>
            <person name="Mondo S."/>
            <person name="Pangilinan J."/>
            <person name="Riley R."/>
            <person name="LaButti K."/>
            <person name="Andreopoulos B."/>
            <person name="Lipzen A."/>
            <person name="Chen C."/>
            <person name="Yan M."/>
            <person name="Daum C."/>
            <person name="Ng V."/>
            <person name="Clum A."/>
            <person name="Steindorff A."/>
            <person name="Ohm R.A."/>
            <person name="Martin F."/>
            <person name="Silar P."/>
            <person name="Natvig D.O."/>
            <person name="Lalanne C."/>
            <person name="Gautier V."/>
            <person name="Ament-Velasquez S.L."/>
            <person name="Kruys A."/>
            <person name="Hutchinson M.I."/>
            <person name="Powell A.J."/>
            <person name="Barry K."/>
            <person name="Miller A.N."/>
            <person name="Grigoriev I.V."/>
            <person name="Debuchy R."/>
            <person name="Gladieux P."/>
            <person name="Hiltunen Thoren M."/>
            <person name="Johannesson H."/>
        </authorList>
    </citation>
    <scope>NUCLEOTIDE SEQUENCE</scope>
    <source>
        <strain evidence="2">CBS 123565</strain>
    </source>
</reference>
<feature type="compositionally biased region" description="Polar residues" evidence="1">
    <location>
        <begin position="286"/>
        <end position="305"/>
    </location>
</feature>
<comment type="caution">
    <text evidence="2">The sequence shown here is derived from an EMBL/GenBank/DDBJ whole genome shotgun (WGS) entry which is preliminary data.</text>
</comment>
<dbReference type="AlphaFoldDB" id="A0AAN6ZAJ7"/>
<name>A0AAN6ZAJ7_9PEZI</name>
<feature type="region of interest" description="Disordered" evidence="1">
    <location>
        <begin position="98"/>
        <end position="182"/>
    </location>
</feature>
<feature type="compositionally biased region" description="Polar residues" evidence="1">
    <location>
        <begin position="414"/>
        <end position="424"/>
    </location>
</feature>
<keyword evidence="3" id="KW-1185">Reference proteome</keyword>
<evidence type="ECO:0000313" key="3">
    <source>
        <dbReference type="Proteomes" id="UP001304895"/>
    </source>
</evidence>
<accession>A0AAN6ZAJ7</accession>
<sequence>MALFPDLGSWLLRSVRRDDFADSPIFAIERLNALPRPLEDADKDTLVGAVLTMSSSLQLGLAMLRERLPQEQSRDRLGEVLCPTLGHLLASLRTTMSSFDRDMSPPSSTISTPLSADDCSKTPRPPTTPVSDSPNSQHSSCPGSDVTADCEPPAPTRPPAACPPQHLQPFMEGFPPSLQDNTFRQRPAEAHDNHHTELVKALQAEMRVQAAIHVAVESLEFAESQLKLVKEINGLHGGSFEMVQKHFYQGYNRLLIRALDLERRECGSLPPRAIPMLPCYTQQNGLQLTQSSPPQRPSVSFQQTLPSPPAPAASETITTQTPYRAQRPLARRNTIQGIKQEDPKILGTRPRLRRRLSLAEELAMAGEDSESGYRYETSETEMASSGSDMSDSESCNDLHDMLSSEMESEGYSVNGESTGEQSIYSEDDGDDDHNYGQYGGDGTIDVQNFFNGHPCAVATTDKLRSRLPRLKPPLI</sequence>